<organism evidence="1 2">
    <name type="scientific">Fusarium zealandicum</name>
    <dbReference type="NCBI Taxonomy" id="1053134"/>
    <lineage>
        <taxon>Eukaryota</taxon>
        <taxon>Fungi</taxon>
        <taxon>Dikarya</taxon>
        <taxon>Ascomycota</taxon>
        <taxon>Pezizomycotina</taxon>
        <taxon>Sordariomycetes</taxon>
        <taxon>Hypocreomycetidae</taxon>
        <taxon>Hypocreales</taxon>
        <taxon>Nectriaceae</taxon>
        <taxon>Fusarium</taxon>
        <taxon>Fusarium staphyleae species complex</taxon>
    </lineage>
</organism>
<proteinExistence type="predicted"/>
<comment type="caution">
    <text evidence="1">The sequence shown here is derived from an EMBL/GenBank/DDBJ whole genome shotgun (WGS) entry which is preliminary data.</text>
</comment>
<dbReference type="AlphaFoldDB" id="A0A8H4UM28"/>
<name>A0A8H4UM28_9HYPO</name>
<protein>
    <submittedName>
        <fullName evidence="1">Uncharacterized protein</fullName>
    </submittedName>
</protein>
<reference evidence="1" key="2">
    <citation type="submission" date="2020-05" db="EMBL/GenBank/DDBJ databases">
        <authorList>
            <person name="Kim H.-S."/>
            <person name="Proctor R.H."/>
            <person name="Brown D.W."/>
        </authorList>
    </citation>
    <scope>NUCLEOTIDE SEQUENCE</scope>
    <source>
        <strain evidence="1">NRRL 22465</strain>
    </source>
</reference>
<gene>
    <name evidence="1" type="ORF">FZEAL_4520</name>
</gene>
<reference evidence="1" key="1">
    <citation type="journal article" date="2020" name="BMC Genomics">
        <title>Correction to: Identification and distribution of gene clusters required for synthesis of sphingolipid metabolism inhibitors in diverse species of the filamentous fungus Fusarium.</title>
        <authorList>
            <person name="Kim H.S."/>
            <person name="Lohmar J.M."/>
            <person name="Busman M."/>
            <person name="Brown D.W."/>
            <person name="Naumann T.A."/>
            <person name="Divon H.H."/>
            <person name="Lysoe E."/>
            <person name="Uhlig S."/>
            <person name="Proctor R.H."/>
        </authorList>
    </citation>
    <scope>NUCLEOTIDE SEQUENCE</scope>
    <source>
        <strain evidence="1">NRRL 22465</strain>
    </source>
</reference>
<dbReference type="EMBL" id="JABEYC010000312">
    <property type="protein sequence ID" value="KAF4979237.1"/>
    <property type="molecule type" value="Genomic_DNA"/>
</dbReference>
<dbReference type="OrthoDB" id="4840990at2759"/>
<evidence type="ECO:0000313" key="1">
    <source>
        <dbReference type="EMBL" id="KAF4979237.1"/>
    </source>
</evidence>
<accession>A0A8H4UM28</accession>
<evidence type="ECO:0000313" key="2">
    <source>
        <dbReference type="Proteomes" id="UP000635477"/>
    </source>
</evidence>
<keyword evidence="2" id="KW-1185">Reference proteome</keyword>
<dbReference type="Proteomes" id="UP000635477">
    <property type="component" value="Unassembled WGS sequence"/>
</dbReference>
<sequence length="199" mass="22427">MSAPTFNLTPSFAPAPAPFFVPSQGRRCLHCEFYPFHKTEPVCEACSSLLGPDGVQRFCETNRKDWTVAHVVRGGKLPDRERIQNDMCERLSREKRCTRLDCGGDLYSIYVYCRRCRENFVTRGWVTEANRKEAGDLPKSILTNPLTEPPSELPPIGEYSNAEVGTPPPGSVWCNILGMWVDQMTGEPCNGRRGTRRNV</sequence>